<name>A0ABV7YG61_9ACTN</name>
<organism evidence="1 2">
    <name type="scientific">Tenggerimyces flavus</name>
    <dbReference type="NCBI Taxonomy" id="1708749"/>
    <lineage>
        <taxon>Bacteria</taxon>
        <taxon>Bacillati</taxon>
        <taxon>Actinomycetota</taxon>
        <taxon>Actinomycetes</taxon>
        <taxon>Propionibacteriales</taxon>
        <taxon>Nocardioidaceae</taxon>
        <taxon>Tenggerimyces</taxon>
    </lineage>
</organism>
<dbReference type="RefSeq" id="WP_205115049.1">
    <property type="nucleotide sequence ID" value="NZ_JAFBCM010000001.1"/>
</dbReference>
<proteinExistence type="predicted"/>
<sequence length="236" mass="25226">MAAVHRALDGVQFLLDGELDLSCPATSVAEVMIGDRLHEFTSGAPTLGRDVAATVGIDAFTERLGYQGGTLHTATKRTYDNQAMLVEELLIGAWLGTKHSLVTQLPRGSTAELLGILRALNVAERDDGLVLRPDPRAGCQFANPATIMKEVPGLGLLELSTPTNDRRRQLAGLDSKATASGELFADWLTDGSPYFILDAPGVWMTVVPLAGSAAEKMPSLVERLRVRAHANGGVRR</sequence>
<comment type="caution">
    <text evidence="1">The sequence shown here is derived from an EMBL/GenBank/DDBJ whole genome shotgun (WGS) entry which is preliminary data.</text>
</comment>
<evidence type="ECO:0000313" key="1">
    <source>
        <dbReference type="EMBL" id="MFC3764236.1"/>
    </source>
</evidence>
<accession>A0ABV7YG61</accession>
<gene>
    <name evidence="1" type="ORF">ACFOUW_25600</name>
</gene>
<evidence type="ECO:0000313" key="2">
    <source>
        <dbReference type="Proteomes" id="UP001595699"/>
    </source>
</evidence>
<keyword evidence="2" id="KW-1185">Reference proteome</keyword>
<dbReference type="Proteomes" id="UP001595699">
    <property type="component" value="Unassembled WGS sequence"/>
</dbReference>
<reference evidence="2" key="1">
    <citation type="journal article" date="2019" name="Int. J. Syst. Evol. Microbiol.">
        <title>The Global Catalogue of Microorganisms (GCM) 10K type strain sequencing project: providing services to taxonomists for standard genome sequencing and annotation.</title>
        <authorList>
            <consortium name="The Broad Institute Genomics Platform"/>
            <consortium name="The Broad Institute Genome Sequencing Center for Infectious Disease"/>
            <person name="Wu L."/>
            <person name="Ma J."/>
        </authorList>
    </citation>
    <scope>NUCLEOTIDE SEQUENCE [LARGE SCALE GENOMIC DNA]</scope>
    <source>
        <strain evidence="2">CGMCC 4.7241</strain>
    </source>
</reference>
<protein>
    <submittedName>
        <fullName evidence="1">Uncharacterized protein</fullName>
    </submittedName>
</protein>
<dbReference type="EMBL" id="JBHRZH010000023">
    <property type="protein sequence ID" value="MFC3764236.1"/>
    <property type="molecule type" value="Genomic_DNA"/>
</dbReference>